<dbReference type="EMBL" id="JBGMDY010000006">
    <property type="protein sequence ID" value="KAL2330048.1"/>
    <property type="molecule type" value="Genomic_DNA"/>
</dbReference>
<feature type="signal peptide" evidence="6">
    <location>
        <begin position="1"/>
        <end position="24"/>
    </location>
</feature>
<evidence type="ECO:0000256" key="5">
    <source>
        <dbReference type="ARBA" id="ARBA00022729"/>
    </source>
</evidence>
<dbReference type="GO" id="GO:0005576">
    <property type="term" value="C:extracellular region"/>
    <property type="evidence" value="ECO:0007669"/>
    <property type="project" value="UniProtKB-SubCell"/>
</dbReference>
<protein>
    <recommendedName>
        <fullName evidence="6">S-protein homolog</fullName>
    </recommendedName>
</protein>
<dbReference type="PANTHER" id="PTHR31232">
    <property type="match status" value="1"/>
</dbReference>
<comment type="caution">
    <text evidence="7">The sequence shown here is derived from an EMBL/GenBank/DDBJ whole genome shotgun (WGS) entry which is preliminary data.</text>
</comment>
<gene>
    <name evidence="7" type="ORF">Fmac_017629</name>
</gene>
<evidence type="ECO:0000256" key="3">
    <source>
        <dbReference type="ARBA" id="ARBA00022471"/>
    </source>
</evidence>
<evidence type="ECO:0000256" key="2">
    <source>
        <dbReference type="ARBA" id="ARBA00005581"/>
    </source>
</evidence>
<dbReference type="Proteomes" id="UP001603857">
    <property type="component" value="Unassembled WGS sequence"/>
</dbReference>
<accession>A0ABD1M3C4</accession>
<reference evidence="7 8" key="1">
    <citation type="submission" date="2024-08" db="EMBL/GenBank/DDBJ databases">
        <title>Insights into the chromosomal genome structure of Flemingia macrophylla.</title>
        <authorList>
            <person name="Ding Y."/>
            <person name="Zhao Y."/>
            <person name="Bi W."/>
            <person name="Wu M."/>
            <person name="Zhao G."/>
            <person name="Gong Y."/>
            <person name="Li W."/>
            <person name="Zhang P."/>
        </authorList>
    </citation>
    <scope>NUCLEOTIDE SEQUENCE [LARGE SCALE GENOMIC DNA]</scope>
    <source>
        <strain evidence="7">DYQJB</strain>
        <tissue evidence="7">Leaf</tissue>
    </source>
</reference>
<dbReference type="AlphaFoldDB" id="A0ABD1M3C4"/>
<name>A0ABD1M3C4_9FABA</name>
<evidence type="ECO:0000256" key="1">
    <source>
        <dbReference type="ARBA" id="ARBA00004613"/>
    </source>
</evidence>
<keyword evidence="4 6" id="KW-0964">Secreted</keyword>
<keyword evidence="5 6" id="KW-0732">Signal</keyword>
<proteinExistence type="inferred from homology"/>
<dbReference type="GO" id="GO:0060320">
    <property type="term" value="P:rejection of self pollen"/>
    <property type="evidence" value="ECO:0007669"/>
    <property type="project" value="UniProtKB-KW"/>
</dbReference>
<keyword evidence="8" id="KW-1185">Reference proteome</keyword>
<dbReference type="InterPro" id="IPR010264">
    <property type="entry name" value="Self-incomp_S1"/>
</dbReference>
<organism evidence="7 8">
    <name type="scientific">Flemingia macrophylla</name>
    <dbReference type="NCBI Taxonomy" id="520843"/>
    <lineage>
        <taxon>Eukaryota</taxon>
        <taxon>Viridiplantae</taxon>
        <taxon>Streptophyta</taxon>
        <taxon>Embryophyta</taxon>
        <taxon>Tracheophyta</taxon>
        <taxon>Spermatophyta</taxon>
        <taxon>Magnoliopsida</taxon>
        <taxon>eudicotyledons</taxon>
        <taxon>Gunneridae</taxon>
        <taxon>Pentapetalae</taxon>
        <taxon>rosids</taxon>
        <taxon>fabids</taxon>
        <taxon>Fabales</taxon>
        <taxon>Fabaceae</taxon>
        <taxon>Papilionoideae</taxon>
        <taxon>50 kb inversion clade</taxon>
        <taxon>NPAAA clade</taxon>
        <taxon>indigoferoid/millettioid clade</taxon>
        <taxon>Phaseoleae</taxon>
        <taxon>Flemingia</taxon>
    </lineage>
</organism>
<evidence type="ECO:0000313" key="8">
    <source>
        <dbReference type="Proteomes" id="UP001603857"/>
    </source>
</evidence>
<evidence type="ECO:0000256" key="4">
    <source>
        <dbReference type="ARBA" id="ARBA00022525"/>
    </source>
</evidence>
<evidence type="ECO:0000313" key="7">
    <source>
        <dbReference type="EMBL" id="KAL2330048.1"/>
    </source>
</evidence>
<dbReference type="Pfam" id="PF05938">
    <property type="entry name" value="Self-incomp_S1"/>
    <property type="match status" value="1"/>
</dbReference>
<feature type="chain" id="PRO_5044535250" description="S-protein homolog" evidence="6">
    <location>
        <begin position="25"/>
        <end position="136"/>
    </location>
</feature>
<sequence length="136" mass="15764">MSLVFKSVFLLCLLTLLSSNKVLGKTHVKITNTLEGGLDLTVHCKSKDDDIGVQYLHPNASFGFSFKPNFFGTTQFYCSFQWKNAFHWFDIYIENRDDKRCHECYWDVKKDGPCLTTSNDQSIDCYPWNDSLKVKN</sequence>
<comment type="subcellular location">
    <subcellularLocation>
        <location evidence="1 6">Secreted</location>
    </subcellularLocation>
</comment>
<comment type="similarity">
    <text evidence="2 6">Belongs to the plant self-incompatibility (S1) protein family.</text>
</comment>
<evidence type="ECO:0000256" key="6">
    <source>
        <dbReference type="RuleBase" id="RU367044"/>
    </source>
</evidence>
<dbReference type="PANTHER" id="PTHR31232:SF149">
    <property type="entry name" value="S-PROTEIN HOMOLOG"/>
    <property type="match status" value="1"/>
</dbReference>
<keyword evidence="3 6" id="KW-0713">Self-incompatibility</keyword>